<comment type="caution">
    <text evidence="2">The sequence shown here is derived from an EMBL/GenBank/DDBJ whole genome shotgun (WGS) entry which is preliminary data.</text>
</comment>
<name>A0A5D3FCZ3_9BACE</name>
<gene>
    <name evidence="2" type="ORF">FNJ60_11480</name>
</gene>
<dbReference type="Gene3D" id="3.30.70.790">
    <property type="entry name" value="UreE, C-terminal domain"/>
    <property type="match status" value="1"/>
</dbReference>
<evidence type="ECO:0000313" key="2">
    <source>
        <dbReference type="EMBL" id="TYK32530.1"/>
    </source>
</evidence>
<dbReference type="AlphaFoldDB" id="A0A5D3FCZ3"/>
<feature type="domain" description="DUF2007" evidence="1">
    <location>
        <begin position="12"/>
        <end position="70"/>
    </location>
</feature>
<protein>
    <submittedName>
        <fullName evidence="2">DUF2007 domain-containing protein</fullName>
    </submittedName>
</protein>
<keyword evidence="3" id="KW-1185">Reference proteome</keyword>
<reference evidence="2 3" key="1">
    <citation type="submission" date="2019-07" db="EMBL/GenBank/DDBJ databases">
        <title>Draft Genome Sequences of Bacteroides pyogenes Strains Isolated from the Uterus Holstein Dairy Cows with Metritis.</title>
        <authorList>
            <person name="Cunha F."/>
            <person name="Galvao K.N."/>
            <person name="Jeon S.J."/>
            <person name="Jeong K.C."/>
        </authorList>
    </citation>
    <scope>NUCLEOTIDE SEQUENCE [LARGE SCALE GENOMIC DNA]</scope>
    <source>
        <strain evidence="2 3">KG-31</strain>
    </source>
</reference>
<dbReference type="SUPFAM" id="SSF54913">
    <property type="entry name" value="GlnB-like"/>
    <property type="match status" value="1"/>
</dbReference>
<evidence type="ECO:0000259" key="1">
    <source>
        <dbReference type="Pfam" id="PF09413"/>
    </source>
</evidence>
<evidence type="ECO:0000313" key="3">
    <source>
        <dbReference type="Proteomes" id="UP000324383"/>
    </source>
</evidence>
<dbReference type="NCBIfam" id="NF040569">
    <property type="entry name" value="DUF2007_rel"/>
    <property type="match status" value="1"/>
</dbReference>
<dbReference type="Pfam" id="PF09413">
    <property type="entry name" value="DUF2007"/>
    <property type="match status" value="1"/>
</dbReference>
<dbReference type="Proteomes" id="UP000324383">
    <property type="component" value="Unassembled WGS sequence"/>
</dbReference>
<dbReference type="InterPro" id="IPR018551">
    <property type="entry name" value="DUF2007"/>
</dbReference>
<dbReference type="RefSeq" id="WP_148730722.1">
    <property type="nucleotide sequence ID" value="NZ_JADYUW010000038.1"/>
</dbReference>
<dbReference type="InterPro" id="IPR011322">
    <property type="entry name" value="N-reg_PII-like_a/b"/>
</dbReference>
<organism evidence="2 3">
    <name type="scientific">Bacteroides pyogenes</name>
    <dbReference type="NCBI Taxonomy" id="310300"/>
    <lineage>
        <taxon>Bacteria</taxon>
        <taxon>Pseudomonadati</taxon>
        <taxon>Bacteroidota</taxon>
        <taxon>Bacteroidia</taxon>
        <taxon>Bacteroidales</taxon>
        <taxon>Bacteroidaceae</taxon>
        <taxon>Bacteroides</taxon>
    </lineage>
</organism>
<accession>A0A5D3FCZ3</accession>
<sequence>MKEEKYAKSVEVFNGSLWEAEVIKGLLKSHGVPCVIQDGNLGAIAPYIDPQVSLLVTEDQYETANKIIESNKEKDND</sequence>
<dbReference type="EMBL" id="VKLW01000028">
    <property type="protein sequence ID" value="TYK32530.1"/>
    <property type="molecule type" value="Genomic_DNA"/>
</dbReference>
<proteinExistence type="predicted"/>